<evidence type="ECO:0000256" key="1">
    <source>
        <dbReference type="ARBA" id="ARBA00004651"/>
    </source>
</evidence>
<feature type="transmembrane region" description="Helical" evidence="7">
    <location>
        <begin position="370"/>
        <end position="393"/>
    </location>
</feature>
<evidence type="ECO:0000256" key="5">
    <source>
        <dbReference type="ARBA" id="ARBA00023136"/>
    </source>
</evidence>
<comment type="subcellular location">
    <subcellularLocation>
        <location evidence="1">Cell membrane</location>
        <topology evidence="1">Multi-pass membrane protein</topology>
    </subcellularLocation>
</comment>
<dbReference type="Proteomes" id="UP001385809">
    <property type="component" value="Unassembled WGS sequence"/>
</dbReference>
<dbReference type="EMBL" id="JBBEGN010000022">
    <property type="protein sequence ID" value="MEJ2871414.1"/>
    <property type="molecule type" value="Genomic_DNA"/>
</dbReference>
<dbReference type="Gene3D" id="1.20.1250.20">
    <property type="entry name" value="MFS general substrate transporter like domains"/>
    <property type="match status" value="1"/>
</dbReference>
<comment type="caution">
    <text evidence="9">The sequence shown here is derived from an EMBL/GenBank/DDBJ whole genome shotgun (WGS) entry which is preliminary data.</text>
</comment>
<feature type="region of interest" description="Disordered" evidence="6">
    <location>
        <begin position="399"/>
        <end position="425"/>
    </location>
</feature>
<feature type="transmembrane region" description="Helical" evidence="7">
    <location>
        <begin position="252"/>
        <end position="275"/>
    </location>
</feature>
<reference evidence="9 10" key="1">
    <citation type="submission" date="2024-03" db="EMBL/GenBank/DDBJ databases">
        <title>Actinomycetospora sp. OC33-EN08, a novel actinomycete isolated from wild orchid (Aerides multiflora).</title>
        <authorList>
            <person name="Suriyachadkun C."/>
        </authorList>
    </citation>
    <scope>NUCLEOTIDE SEQUENCE [LARGE SCALE GENOMIC DNA]</scope>
    <source>
        <strain evidence="9 10">OC33-EN08</strain>
    </source>
</reference>
<evidence type="ECO:0000256" key="2">
    <source>
        <dbReference type="ARBA" id="ARBA00022475"/>
    </source>
</evidence>
<name>A0ABU8MVS7_9PSEU</name>
<dbReference type="CDD" id="cd06173">
    <property type="entry name" value="MFS_MefA_like"/>
    <property type="match status" value="1"/>
</dbReference>
<feature type="transmembrane region" description="Helical" evidence="7">
    <location>
        <begin position="38"/>
        <end position="60"/>
    </location>
</feature>
<gene>
    <name evidence="9" type="ORF">WCD74_26890</name>
</gene>
<evidence type="ECO:0000313" key="9">
    <source>
        <dbReference type="EMBL" id="MEJ2871414.1"/>
    </source>
</evidence>
<dbReference type="InterPro" id="IPR036259">
    <property type="entry name" value="MFS_trans_sf"/>
</dbReference>
<feature type="transmembrane region" description="Helical" evidence="7">
    <location>
        <begin position="97"/>
        <end position="120"/>
    </location>
</feature>
<feature type="transmembrane region" description="Helical" evidence="7">
    <location>
        <begin position="217"/>
        <end position="240"/>
    </location>
</feature>
<protein>
    <submittedName>
        <fullName evidence="9">MFS transporter</fullName>
    </submittedName>
</protein>
<dbReference type="RefSeq" id="WP_337697982.1">
    <property type="nucleotide sequence ID" value="NZ_JBBEGN010000022.1"/>
</dbReference>
<organism evidence="9 10">
    <name type="scientific">Actinomycetospora aurantiaca</name>
    <dbReference type="NCBI Taxonomy" id="3129233"/>
    <lineage>
        <taxon>Bacteria</taxon>
        <taxon>Bacillati</taxon>
        <taxon>Actinomycetota</taxon>
        <taxon>Actinomycetes</taxon>
        <taxon>Pseudonocardiales</taxon>
        <taxon>Pseudonocardiaceae</taxon>
        <taxon>Actinomycetospora</taxon>
    </lineage>
</organism>
<feature type="transmembrane region" description="Helical" evidence="7">
    <location>
        <begin position="72"/>
        <end position="91"/>
    </location>
</feature>
<feature type="transmembrane region" description="Helical" evidence="7">
    <location>
        <begin position="305"/>
        <end position="327"/>
    </location>
</feature>
<dbReference type="InterPro" id="IPR020846">
    <property type="entry name" value="MFS_dom"/>
</dbReference>
<accession>A0ABU8MVS7</accession>
<proteinExistence type="predicted"/>
<feature type="transmembrane region" description="Helical" evidence="7">
    <location>
        <begin position="347"/>
        <end position="364"/>
    </location>
</feature>
<dbReference type="InterPro" id="IPR011701">
    <property type="entry name" value="MFS"/>
</dbReference>
<dbReference type="PROSITE" id="PS50850">
    <property type="entry name" value="MFS"/>
    <property type="match status" value="1"/>
</dbReference>
<sequence length="425" mass="42146">MPVTALAFLASHFLSLLGNGIAAVALPLIVLQITGSPASVGLVSVATAGPALLVGLGAGLVLDRVNRRTCSVVSDVVSAAAVVAIPVVELVHGLDLAWLIALAVVGAFGDVPGMTARQVLAPALARHTGVGMERLIGLRQSMTSMALIIGPAAAGALLAVFDGTTVLLLTAATSATAALLTLAVPHRLGRIDDRPAERPSIGSELAAGFRVLRRSRFLTGTVGLTLGLAVVIGGLQGLVLPVYFEAVGRPDLLGLVLTALAAGMLAGTGVFAAVGHRVPRRVWVGTALVGTTAGLATIATLASAWVVLAGAALLGVCNALVGAVLGVLQAERTPEATRGRVLSLQNALLQVAAPAGVGLAGVVAEVGSPVAAGFSVVAVWVAVLVAIVASGALRDLEPVSDGPSLPPDHEAGSTPIGPLARSDGG</sequence>
<evidence type="ECO:0000256" key="6">
    <source>
        <dbReference type="SAM" id="MobiDB-lite"/>
    </source>
</evidence>
<dbReference type="PANTHER" id="PTHR23513:SF6">
    <property type="entry name" value="MAJOR FACILITATOR SUPERFAMILY ASSOCIATED DOMAIN-CONTAINING PROTEIN"/>
    <property type="match status" value="1"/>
</dbReference>
<feature type="transmembrane region" description="Helical" evidence="7">
    <location>
        <begin position="282"/>
        <end position="299"/>
    </location>
</feature>
<keyword evidence="3 7" id="KW-0812">Transmembrane</keyword>
<keyword evidence="10" id="KW-1185">Reference proteome</keyword>
<keyword evidence="2" id="KW-1003">Cell membrane</keyword>
<evidence type="ECO:0000256" key="4">
    <source>
        <dbReference type="ARBA" id="ARBA00022989"/>
    </source>
</evidence>
<evidence type="ECO:0000259" key="8">
    <source>
        <dbReference type="PROSITE" id="PS50850"/>
    </source>
</evidence>
<dbReference type="Pfam" id="PF07690">
    <property type="entry name" value="MFS_1"/>
    <property type="match status" value="1"/>
</dbReference>
<feature type="domain" description="Major facilitator superfamily (MFS) profile" evidence="8">
    <location>
        <begin position="4"/>
        <end position="401"/>
    </location>
</feature>
<evidence type="ECO:0000256" key="7">
    <source>
        <dbReference type="SAM" id="Phobius"/>
    </source>
</evidence>
<keyword evidence="5 7" id="KW-0472">Membrane</keyword>
<dbReference type="PANTHER" id="PTHR23513">
    <property type="entry name" value="INTEGRAL MEMBRANE EFFLUX PROTEIN-RELATED"/>
    <property type="match status" value="1"/>
</dbReference>
<dbReference type="SUPFAM" id="SSF103473">
    <property type="entry name" value="MFS general substrate transporter"/>
    <property type="match status" value="1"/>
</dbReference>
<feature type="transmembrane region" description="Helical" evidence="7">
    <location>
        <begin position="141"/>
        <end position="160"/>
    </location>
</feature>
<keyword evidence="4 7" id="KW-1133">Transmembrane helix</keyword>
<evidence type="ECO:0000313" key="10">
    <source>
        <dbReference type="Proteomes" id="UP001385809"/>
    </source>
</evidence>
<evidence type="ECO:0000256" key="3">
    <source>
        <dbReference type="ARBA" id="ARBA00022692"/>
    </source>
</evidence>
<feature type="transmembrane region" description="Helical" evidence="7">
    <location>
        <begin position="166"/>
        <end position="184"/>
    </location>
</feature>